<name>A0AB38A5I9_9ACTN</name>
<sequence length="326" mass="35570">MDLVIASPNGDKQKVIDDYNLDLEFGIGLGNDFRLEGINDRLPLGSRIWIPNTEYGGIIDDDNPSRTVKGDAIYYHGRTWQGILQGNIVSPDRGQDYLTLSGTCNNLLKTLIERSSLSDIFTVLPAGSPYIRSYKFNRYIDLYTAIRDMLLTVGQRLEIKAVDGGVVLCSKEITDWGDLLGTENVAFSAKRNNRPVNHLICLGKGELKEREVVHFYADEDGNISQTQSLFGIDHVGQVYDISSKSGSELVSAGRSKLKKLQEDKNTAKVVLPDAVGMSVGDSVTAISTTYGVKAKANITGVVLKIQGGLCSVTPKADGRADTVDYT</sequence>
<protein>
    <recommendedName>
        <fullName evidence="3">Virus ReqiPepy6 Gp37-like protein</fullName>
    </recommendedName>
</protein>
<dbReference type="RefSeq" id="WP_057001946.1">
    <property type="nucleotide sequence ID" value="NZ_FNSH01000001.1"/>
</dbReference>
<comment type="caution">
    <text evidence="1">The sequence shown here is derived from an EMBL/GenBank/DDBJ whole genome shotgun (WGS) entry which is preliminary data.</text>
</comment>
<dbReference type="Proteomes" id="UP000183687">
    <property type="component" value="Unassembled WGS sequence"/>
</dbReference>
<evidence type="ECO:0000313" key="1">
    <source>
        <dbReference type="EMBL" id="SEB43428.1"/>
    </source>
</evidence>
<reference evidence="1 2" key="1">
    <citation type="submission" date="2016-10" db="EMBL/GenBank/DDBJ databases">
        <authorList>
            <person name="Varghese N."/>
            <person name="Submissions S."/>
        </authorList>
    </citation>
    <scope>NUCLEOTIDE SEQUENCE [LARGE SCALE GENOMIC DNA]</scope>
    <source>
        <strain evidence="1 2">DSM 20586</strain>
    </source>
</reference>
<evidence type="ECO:0000313" key="2">
    <source>
        <dbReference type="Proteomes" id="UP000183687"/>
    </source>
</evidence>
<accession>A0AB38A5I9</accession>
<gene>
    <name evidence="1" type="ORF">SAMN04489746_0208</name>
</gene>
<dbReference type="EMBL" id="FNSH01000001">
    <property type="protein sequence ID" value="SEB43428.1"/>
    <property type="molecule type" value="Genomic_DNA"/>
</dbReference>
<dbReference type="AlphaFoldDB" id="A0AB38A5I9"/>
<organism evidence="1 2">
    <name type="scientific">Atopobium minutum</name>
    <dbReference type="NCBI Taxonomy" id="1381"/>
    <lineage>
        <taxon>Bacteria</taxon>
        <taxon>Bacillati</taxon>
        <taxon>Actinomycetota</taxon>
        <taxon>Coriobacteriia</taxon>
        <taxon>Coriobacteriales</taxon>
        <taxon>Atopobiaceae</taxon>
        <taxon>Atopobium</taxon>
    </lineage>
</organism>
<evidence type="ECO:0008006" key="3">
    <source>
        <dbReference type="Google" id="ProtNLM"/>
    </source>
</evidence>
<proteinExistence type="predicted"/>